<gene>
    <name evidence="1" type="ORF">QCA50_017530</name>
</gene>
<comment type="caution">
    <text evidence="1">The sequence shown here is derived from an EMBL/GenBank/DDBJ whole genome shotgun (WGS) entry which is preliminary data.</text>
</comment>
<sequence length="199" mass="22690">MYMAMFSFNPPLPSPKSWKTMLPVSPGDVLYFVARDNITASATVDLDATEVHTDSQTSASYLSDCPPMIFNDELLERDCNCIFTGLKRFKINMHIIPFTRGNPRLQQIVQSRGGPQDFDDINDVRNAFTAYRSIHIEFDSSFVVILVVKYDSYPQFGLLIVNCRPQMIYSIITTFQRQPPLLQTVISDPPMKFSTLFNI</sequence>
<reference evidence="1 2" key="1">
    <citation type="submission" date="2022-09" db="EMBL/GenBank/DDBJ databases">
        <authorList>
            <person name="Palmer J.M."/>
        </authorList>
    </citation>
    <scope>NUCLEOTIDE SEQUENCE [LARGE SCALE GENOMIC DNA]</scope>
    <source>
        <strain evidence="1 2">DSM 7382</strain>
    </source>
</reference>
<evidence type="ECO:0000313" key="2">
    <source>
        <dbReference type="Proteomes" id="UP001385951"/>
    </source>
</evidence>
<accession>A0AAW0FFX7</accession>
<protein>
    <submittedName>
        <fullName evidence="1">Uncharacterized protein</fullName>
    </submittedName>
</protein>
<evidence type="ECO:0000313" key="1">
    <source>
        <dbReference type="EMBL" id="KAK7679476.1"/>
    </source>
</evidence>
<keyword evidence="2" id="KW-1185">Reference proteome</keyword>
<proteinExistence type="predicted"/>
<dbReference type="AlphaFoldDB" id="A0AAW0FFX7"/>
<dbReference type="EMBL" id="JASBNA010000059">
    <property type="protein sequence ID" value="KAK7679476.1"/>
    <property type="molecule type" value="Genomic_DNA"/>
</dbReference>
<organism evidence="1 2">
    <name type="scientific">Cerrena zonata</name>
    <dbReference type="NCBI Taxonomy" id="2478898"/>
    <lineage>
        <taxon>Eukaryota</taxon>
        <taxon>Fungi</taxon>
        <taxon>Dikarya</taxon>
        <taxon>Basidiomycota</taxon>
        <taxon>Agaricomycotina</taxon>
        <taxon>Agaricomycetes</taxon>
        <taxon>Polyporales</taxon>
        <taxon>Cerrenaceae</taxon>
        <taxon>Cerrena</taxon>
    </lineage>
</organism>
<dbReference type="Proteomes" id="UP001385951">
    <property type="component" value="Unassembled WGS sequence"/>
</dbReference>
<name>A0AAW0FFX7_9APHY</name>